<proteinExistence type="predicted"/>
<name>A0A914N3W9_MELIC</name>
<accession>A0A914N3W9</accession>
<feature type="transmembrane region" description="Helical" evidence="1">
    <location>
        <begin position="48"/>
        <end position="63"/>
    </location>
</feature>
<keyword evidence="2" id="KW-1185">Reference proteome</keyword>
<evidence type="ECO:0000256" key="1">
    <source>
        <dbReference type="SAM" id="Phobius"/>
    </source>
</evidence>
<keyword evidence="1" id="KW-1133">Transmembrane helix</keyword>
<keyword evidence="1" id="KW-0472">Membrane</keyword>
<evidence type="ECO:0000313" key="2">
    <source>
        <dbReference type="Proteomes" id="UP000887563"/>
    </source>
</evidence>
<dbReference type="WBParaSite" id="Minc3s03830g34924">
    <property type="protein sequence ID" value="Minc3s03830g34924"/>
    <property type="gene ID" value="Minc3s03830g34924"/>
</dbReference>
<reference evidence="3" key="1">
    <citation type="submission" date="2022-11" db="UniProtKB">
        <authorList>
            <consortium name="WormBaseParasite"/>
        </authorList>
    </citation>
    <scope>IDENTIFICATION</scope>
</reference>
<sequence>MLEDVVEGLRGEMLCKNKIVVGYYCCCFLLDCLLPLPCLMIVGQLPEIVLIVVVLLHLVVVQIG</sequence>
<dbReference type="Proteomes" id="UP000887563">
    <property type="component" value="Unplaced"/>
</dbReference>
<organism evidence="2 3">
    <name type="scientific">Meloidogyne incognita</name>
    <name type="common">Southern root-knot nematode worm</name>
    <name type="synonym">Oxyuris incognita</name>
    <dbReference type="NCBI Taxonomy" id="6306"/>
    <lineage>
        <taxon>Eukaryota</taxon>
        <taxon>Metazoa</taxon>
        <taxon>Ecdysozoa</taxon>
        <taxon>Nematoda</taxon>
        <taxon>Chromadorea</taxon>
        <taxon>Rhabditida</taxon>
        <taxon>Tylenchina</taxon>
        <taxon>Tylenchomorpha</taxon>
        <taxon>Tylenchoidea</taxon>
        <taxon>Meloidogynidae</taxon>
        <taxon>Meloidogyninae</taxon>
        <taxon>Meloidogyne</taxon>
        <taxon>Meloidogyne incognita group</taxon>
    </lineage>
</organism>
<keyword evidence="1" id="KW-0812">Transmembrane</keyword>
<evidence type="ECO:0000313" key="3">
    <source>
        <dbReference type="WBParaSite" id="Minc3s03830g34924"/>
    </source>
</evidence>
<protein>
    <submittedName>
        <fullName evidence="3">Transmembrane protein</fullName>
    </submittedName>
</protein>
<dbReference type="AlphaFoldDB" id="A0A914N3W9"/>